<accession>A0ABN8NB21</accession>
<proteinExistence type="predicted"/>
<comment type="caution">
    <text evidence="2">The sequence shown here is derived from an EMBL/GenBank/DDBJ whole genome shotgun (WGS) entry which is preliminary data.</text>
</comment>
<name>A0ABN8NB21_9CNID</name>
<evidence type="ECO:0000313" key="2">
    <source>
        <dbReference type="EMBL" id="CAH3046879.1"/>
    </source>
</evidence>
<evidence type="ECO:0000313" key="3">
    <source>
        <dbReference type="Proteomes" id="UP001159405"/>
    </source>
</evidence>
<dbReference type="EMBL" id="CALNXK010000015">
    <property type="protein sequence ID" value="CAH3046879.1"/>
    <property type="molecule type" value="Genomic_DNA"/>
</dbReference>
<dbReference type="Proteomes" id="UP001159405">
    <property type="component" value="Unassembled WGS sequence"/>
</dbReference>
<evidence type="ECO:0000256" key="1">
    <source>
        <dbReference type="SAM" id="MobiDB-lite"/>
    </source>
</evidence>
<sequence>MGCLDSLQPLHQECGQKHGKPGLPRSWLGLPGKHGLEKPGKPSQGQGFKIEITVLFVANSQWNTLKTVCSGATRL</sequence>
<reference evidence="2 3" key="1">
    <citation type="submission" date="2022-05" db="EMBL/GenBank/DDBJ databases">
        <authorList>
            <consortium name="Genoscope - CEA"/>
            <person name="William W."/>
        </authorList>
    </citation>
    <scope>NUCLEOTIDE SEQUENCE [LARGE SCALE GENOMIC DNA]</scope>
</reference>
<organism evidence="2 3">
    <name type="scientific">Porites lobata</name>
    <dbReference type="NCBI Taxonomy" id="104759"/>
    <lineage>
        <taxon>Eukaryota</taxon>
        <taxon>Metazoa</taxon>
        <taxon>Cnidaria</taxon>
        <taxon>Anthozoa</taxon>
        <taxon>Hexacorallia</taxon>
        <taxon>Scleractinia</taxon>
        <taxon>Fungiina</taxon>
        <taxon>Poritidae</taxon>
        <taxon>Porites</taxon>
    </lineage>
</organism>
<keyword evidence="3" id="KW-1185">Reference proteome</keyword>
<protein>
    <submittedName>
        <fullName evidence="2">Uncharacterized protein</fullName>
    </submittedName>
</protein>
<feature type="region of interest" description="Disordered" evidence="1">
    <location>
        <begin position="14"/>
        <end position="45"/>
    </location>
</feature>
<gene>
    <name evidence="2" type="ORF">PLOB_00009842</name>
</gene>